<keyword evidence="2" id="KW-1185">Reference proteome</keyword>
<gene>
    <name evidence="1" type="ORF">HPB47_021448</name>
</gene>
<dbReference type="EMBL" id="JABSTQ010009193">
    <property type="protein sequence ID" value="KAG0431802.1"/>
    <property type="molecule type" value="Genomic_DNA"/>
</dbReference>
<name>A0AC60QEE9_IXOPE</name>
<reference evidence="1 2" key="1">
    <citation type="journal article" date="2020" name="Cell">
        <title>Large-Scale Comparative Analyses of Tick Genomes Elucidate Their Genetic Diversity and Vector Capacities.</title>
        <authorList>
            <consortium name="Tick Genome and Microbiome Consortium (TIGMIC)"/>
            <person name="Jia N."/>
            <person name="Wang J."/>
            <person name="Shi W."/>
            <person name="Du L."/>
            <person name="Sun Y."/>
            <person name="Zhan W."/>
            <person name="Jiang J.F."/>
            <person name="Wang Q."/>
            <person name="Zhang B."/>
            <person name="Ji P."/>
            <person name="Bell-Sakyi L."/>
            <person name="Cui X.M."/>
            <person name="Yuan T.T."/>
            <person name="Jiang B.G."/>
            <person name="Yang W.F."/>
            <person name="Lam T.T."/>
            <person name="Chang Q.C."/>
            <person name="Ding S.J."/>
            <person name="Wang X.J."/>
            <person name="Zhu J.G."/>
            <person name="Ruan X.D."/>
            <person name="Zhao L."/>
            <person name="Wei J.T."/>
            <person name="Ye R.Z."/>
            <person name="Que T.C."/>
            <person name="Du C.H."/>
            <person name="Zhou Y.H."/>
            <person name="Cheng J.X."/>
            <person name="Dai P.F."/>
            <person name="Guo W.B."/>
            <person name="Han X.H."/>
            <person name="Huang E.J."/>
            <person name="Li L.F."/>
            <person name="Wei W."/>
            <person name="Gao Y.C."/>
            <person name="Liu J.Z."/>
            <person name="Shao H.Z."/>
            <person name="Wang X."/>
            <person name="Wang C.C."/>
            <person name="Yang T.C."/>
            <person name="Huo Q.B."/>
            <person name="Li W."/>
            <person name="Chen H.Y."/>
            <person name="Chen S.E."/>
            <person name="Zhou L.G."/>
            <person name="Ni X.B."/>
            <person name="Tian J.H."/>
            <person name="Sheng Y."/>
            <person name="Liu T."/>
            <person name="Pan Y.S."/>
            <person name="Xia L.Y."/>
            <person name="Li J."/>
            <person name="Zhao F."/>
            <person name="Cao W.C."/>
        </authorList>
    </citation>
    <scope>NUCLEOTIDE SEQUENCE [LARGE SCALE GENOMIC DNA]</scope>
    <source>
        <strain evidence="1">Iper-2018</strain>
    </source>
</reference>
<proteinExistence type="predicted"/>
<dbReference type="Proteomes" id="UP000805193">
    <property type="component" value="Unassembled WGS sequence"/>
</dbReference>
<sequence>MLLQASIRNLRQAQYPEKLYKTWRGTLLFIDVHGNGVRSPLCGGALITPQHVLTAAHCTFNGNKSLTPDAFVARLGEHDYLTNDDGANPVDEPVVQIHRHSDFNARTYLNDVAVLKLRRPVPLNKDIALICLPYGPLQTDTYEGKMANIAGWGELYYAASHSCSSTAATCTMTPTRSETSPLGVAVTSFSSAKKKMIFLYNFVAGHTKKNPRKNGDSGGPLMLLDQQERFTIIGITSFGRRCAEPGYPGVYTRVAKYLDWIAQRLN</sequence>
<accession>A0AC60QEE9</accession>
<evidence type="ECO:0000313" key="1">
    <source>
        <dbReference type="EMBL" id="KAG0431802.1"/>
    </source>
</evidence>
<organism evidence="1 2">
    <name type="scientific">Ixodes persulcatus</name>
    <name type="common">Taiga tick</name>
    <dbReference type="NCBI Taxonomy" id="34615"/>
    <lineage>
        <taxon>Eukaryota</taxon>
        <taxon>Metazoa</taxon>
        <taxon>Ecdysozoa</taxon>
        <taxon>Arthropoda</taxon>
        <taxon>Chelicerata</taxon>
        <taxon>Arachnida</taxon>
        <taxon>Acari</taxon>
        <taxon>Parasitiformes</taxon>
        <taxon>Ixodida</taxon>
        <taxon>Ixodoidea</taxon>
        <taxon>Ixodidae</taxon>
        <taxon>Ixodinae</taxon>
        <taxon>Ixodes</taxon>
    </lineage>
</organism>
<comment type="caution">
    <text evidence="1">The sequence shown here is derived from an EMBL/GenBank/DDBJ whole genome shotgun (WGS) entry which is preliminary data.</text>
</comment>
<evidence type="ECO:0000313" key="2">
    <source>
        <dbReference type="Proteomes" id="UP000805193"/>
    </source>
</evidence>
<protein>
    <submittedName>
        <fullName evidence="1">Uncharacterized protein</fullName>
    </submittedName>
</protein>